<sequence length="118" mass="12930">MGHQQQRTGQQQPTDEDLDHGREHIGPPPAAQPGPSYVETAAGARQRALAAGIVVHLRIVVDARGQPRAITLARSSGFARLDEQALLDMRSARFVPQTENGQPVEWEVIAPMSYEVDR</sequence>
<dbReference type="NCBIfam" id="TIGR01352">
    <property type="entry name" value="tonB_Cterm"/>
    <property type="match status" value="1"/>
</dbReference>
<dbReference type="EMBL" id="SGUG01000007">
    <property type="protein sequence ID" value="MDG0862054.1"/>
    <property type="molecule type" value="Genomic_DNA"/>
</dbReference>
<accession>A0A9X4LF77</accession>
<keyword evidence="4" id="KW-0472">Membrane</keyword>
<protein>
    <submittedName>
        <fullName evidence="7">Energy transducer TonB</fullName>
    </submittedName>
</protein>
<evidence type="ECO:0000313" key="7">
    <source>
        <dbReference type="EMBL" id="MDG0862054.1"/>
    </source>
</evidence>
<feature type="compositionally biased region" description="Low complexity" evidence="5">
    <location>
        <begin position="1"/>
        <end position="12"/>
    </location>
</feature>
<evidence type="ECO:0000256" key="3">
    <source>
        <dbReference type="ARBA" id="ARBA00022989"/>
    </source>
</evidence>
<proteinExistence type="predicted"/>
<dbReference type="GO" id="GO:0055085">
    <property type="term" value="P:transmembrane transport"/>
    <property type="evidence" value="ECO:0007669"/>
    <property type="project" value="InterPro"/>
</dbReference>
<name>A0A9X4LF77_9BURK</name>
<dbReference type="SUPFAM" id="SSF74653">
    <property type="entry name" value="TolA/TonB C-terminal domain"/>
    <property type="match status" value="1"/>
</dbReference>
<dbReference type="GO" id="GO:0016020">
    <property type="term" value="C:membrane"/>
    <property type="evidence" value="ECO:0007669"/>
    <property type="project" value="UniProtKB-SubCell"/>
</dbReference>
<gene>
    <name evidence="7" type="ORF">EXJ73_06145</name>
</gene>
<feature type="region of interest" description="Disordered" evidence="5">
    <location>
        <begin position="1"/>
        <end position="37"/>
    </location>
</feature>
<comment type="subcellular location">
    <subcellularLocation>
        <location evidence="1">Membrane</location>
        <topology evidence="1">Single-pass membrane protein</topology>
    </subcellularLocation>
</comment>
<keyword evidence="2" id="KW-0812">Transmembrane</keyword>
<evidence type="ECO:0000256" key="2">
    <source>
        <dbReference type="ARBA" id="ARBA00022692"/>
    </source>
</evidence>
<dbReference type="Gene3D" id="3.30.1150.10">
    <property type="match status" value="1"/>
</dbReference>
<dbReference type="InterPro" id="IPR037682">
    <property type="entry name" value="TonB_C"/>
</dbReference>
<reference evidence="7" key="1">
    <citation type="submission" date="2019-02" db="EMBL/GenBank/DDBJ databases">
        <title>Draft genome of the type strain Pelomonas aquatica CCUG 52575T.</title>
        <authorList>
            <person name="Gomila M."/>
            <person name="Lalucat J."/>
        </authorList>
    </citation>
    <scope>NUCLEOTIDE SEQUENCE</scope>
    <source>
        <strain evidence="7">CCUG 52575</strain>
    </source>
</reference>
<evidence type="ECO:0000256" key="4">
    <source>
        <dbReference type="ARBA" id="ARBA00023136"/>
    </source>
</evidence>
<comment type="caution">
    <text evidence="7">The sequence shown here is derived from an EMBL/GenBank/DDBJ whole genome shotgun (WGS) entry which is preliminary data.</text>
</comment>
<evidence type="ECO:0000259" key="6">
    <source>
        <dbReference type="PROSITE" id="PS52015"/>
    </source>
</evidence>
<evidence type="ECO:0000256" key="1">
    <source>
        <dbReference type="ARBA" id="ARBA00004167"/>
    </source>
</evidence>
<dbReference type="PROSITE" id="PS52015">
    <property type="entry name" value="TONB_CTD"/>
    <property type="match status" value="1"/>
</dbReference>
<organism evidence="7 8">
    <name type="scientific">Pelomonas aquatica</name>
    <dbReference type="NCBI Taxonomy" id="431058"/>
    <lineage>
        <taxon>Bacteria</taxon>
        <taxon>Pseudomonadati</taxon>
        <taxon>Pseudomonadota</taxon>
        <taxon>Betaproteobacteria</taxon>
        <taxon>Burkholderiales</taxon>
        <taxon>Sphaerotilaceae</taxon>
        <taxon>Roseateles</taxon>
    </lineage>
</organism>
<keyword evidence="8" id="KW-1185">Reference proteome</keyword>
<dbReference type="Proteomes" id="UP001152766">
    <property type="component" value="Unassembled WGS sequence"/>
</dbReference>
<dbReference type="InterPro" id="IPR006260">
    <property type="entry name" value="TonB/TolA_C"/>
</dbReference>
<dbReference type="Pfam" id="PF03544">
    <property type="entry name" value="TonB_C"/>
    <property type="match status" value="1"/>
</dbReference>
<keyword evidence="3" id="KW-1133">Transmembrane helix</keyword>
<feature type="domain" description="TonB C-terminal" evidence="6">
    <location>
        <begin position="27"/>
        <end position="118"/>
    </location>
</feature>
<evidence type="ECO:0000256" key="5">
    <source>
        <dbReference type="SAM" id="MobiDB-lite"/>
    </source>
</evidence>
<evidence type="ECO:0000313" key="8">
    <source>
        <dbReference type="Proteomes" id="UP001152766"/>
    </source>
</evidence>
<dbReference type="AlphaFoldDB" id="A0A9X4LF77"/>